<dbReference type="AlphaFoldDB" id="G9QJ56"/>
<dbReference type="GO" id="GO:0016787">
    <property type="term" value="F:hydrolase activity"/>
    <property type="evidence" value="ECO:0007669"/>
    <property type="project" value="UniProtKB-KW"/>
</dbReference>
<dbReference type="InterPro" id="IPR027417">
    <property type="entry name" value="P-loop_NTPase"/>
</dbReference>
<evidence type="ECO:0000259" key="3">
    <source>
        <dbReference type="PROSITE" id="PS51194"/>
    </source>
</evidence>
<dbReference type="Pfam" id="PF00271">
    <property type="entry name" value="Helicase_C"/>
    <property type="match status" value="1"/>
</dbReference>
<sequence length="936" mass="108724">MLKLKSLTIHTKPFEDDSLFVFLTSDNGKAVDDSLGKQLFLWHQESFFGTELEVKEADGMKGFVLSAWQWISLLKNDRFHSFIQWHFDPLTQYGLAVAPVLYEAVANVKFSPVFHETDIYWEPPASVWDEFNPDFWEQDVWKGISAKKMTIDLFQRCVHDFLSHSPVFQKLHEIADYLQNGKLSANDLQSYWADGHFRQWAGFVEDPVPFSIGLRLSEPENDQDSWLLETVLQNKKNPEKIYSLNGRIPPTWKEHLPAVLAEQTRWLRLLPELQENGKMKTALTEEEAWTFLTETSEKLIALGIAILLPSWWESIRQASFSLSARVRSQSHYQRTFVGLNTILDFDWRISLNGEELSEEEFQKLVSEKRRLVKVNGQWVPLDPKMIQKIQQLMEEAKKKGIRMQDVLTQEFTGDSEENQEEPSNLYELASVQIQLNRSLQQMIDKLQHIEQIPLQQAPASLQGTLRPYQQIGMSWLLFLRSFRFGAILADDMGLGKTIQLIAYLLYVKEKEKPDMPALIICPTSVLGNWQKELEHFAPDLRVLLHYGQNRLQGEDFAECIQNKDVVLTSYGLSHLDFETLSAVHWSTIALDEAQNIKNAHTKQSQAIRKLTGNHHIALTGTPMENRLSELWSIFDFTNHGYLGSYQKFQKNYIIPIEKERSEKKIRLLQARIRPFLLRRTKKDPEVELNLPDKLEQKQYCPLTAEQAALYEEYVQETLNRIEQLSAFERRGVVLQMLNKLKQLCDHPALYLKETRPSRAAERSHKLAKLLELVQEILEQKEACLIFTQYITMGEMIQQEIESRFQIKAPFLNGSMPKLQRDRLVSQFQDGEFPVFILSLKAGGTGLNLTAANHVIHYDRWWNPAVENQATDRAYRIGQHRFVHVHKLIATGTLEEKIDKMIEEKQELNEKIIQSDQWITELSNQELEQLLKLEPQG</sequence>
<dbReference type="CDD" id="cd18793">
    <property type="entry name" value="SF2_C_SNF"/>
    <property type="match status" value="1"/>
</dbReference>
<name>G9QJ56_9BACI</name>
<protein>
    <submittedName>
        <fullName evidence="4">Uncharacterized protein</fullName>
    </submittedName>
</protein>
<dbReference type="Gene3D" id="3.40.50.300">
    <property type="entry name" value="P-loop containing nucleotide triphosphate hydrolases"/>
    <property type="match status" value="1"/>
</dbReference>
<reference evidence="4 5" key="1">
    <citation type="submission" date="2011-09" db="EMBL/GenBank/DDBJ databases">
        <title>The Genome Sequence of Bacillus smithii 7_3_47FAA.</title>
        <authorList>
            <consortium name="The Broad Institute Genome Sequencing Platform"/>
            <person name="Earl A."/>
            <person name="Ward D."/>
            <person name="Feldgarden M."/>
            <person name="Gevers D."/>
            <person name="Daigneault M."/>
            <person name="Strauss J."/>
            <person name="Allen-Vercoe E."/>
            <person name="Young S.K."/>
            <person name="Zeng Q."/>
            <person name="Gargeya S."/>
            <person name="Fitzgerald M."/>
            <person name="Haas B."/>
            <person name="Abouelleil A."/>
            <person name="Alvarado L."/>
            <person name="Arachchi H.M."/>
            <person name="Berlin A."/>
            <person name="Brown A."/>
            <person name="Chapman S.B."/>
            <person name="Chen Z."/>
            <person name="Dunbar C."/>
            <person name="Freedman E."/>
            <person name="Gearin G."/>
            <person name="Goldberg J."/>
            <person name="Griggs A."/>
            <person name="Gujja S."/>
            <person name="Heiman D."/>
            <person name="Howarth C."/>
            <person name="Larson L."/>
            <person name="Lui A."/>
            <person name="MacDonald P.J.P."/>
            <person name="Montmayeur A."/>
            <person name="Murphy C."/>
            <person name="Neiman D."/>
            <person name="Pearson M."/>
            <person name="Priest M."/>
            <person name="Roberts A."/>
            <person name="Saif S."/>
            <person name="Shea T."/>
            <person name="Shenoy N."/>
            <person name="Sisk P."/>
            <person name="Stolte C."/>
            <person name="Sykes S."/>
            <person name="Wortman J."/>
            <person name="Nusbaum C."/>
            <person name="Birren B."/>
        </authorList>
    </citation>
    <scope>NUCLEOTIDE SEQUENCE [LARGE SCALE GENOMIC DNA]</scope>
    <source>
        <strain evidence="4 5">7_3_47FAA</strain>
    </source>
</reference>
<dbReference type="RefSeq" id="WP_003353308.1">
    <property type="nucleotide sequence ID" value="NZ_JH414746.1"/>
</dbReference>
<dbReference type="Pfam" id="PF00176">
    <property type="entry name" value="SNF2-rel_dom"/>
    <property type="match status" value="1"/>
</dbReference>
<keyword evidence="1" id="KW-0378">Hydrolase</keyword>
<feature type="domain" description="Helicase C-terminal" evidence="3">
    <location>
        <begin position="768"/>
        <end position="922"/>
    </location>
</feature>
<dbReference type="SUPFAM" id="SSF52540">
    <property type="entry name" value="P-loop containing nucleoside triphosphate hydrolases"/>
    <property type="match status" value="2"/>
</dbReference>
<dbReference type="HOGENOM" id="CLU_000315_21_8_9"/>
<dbReference type="PATRIC" id="fig|665952.3.peg.1001"/>
<dbReference type="InterPro" id="IPR000330">
    <property type="entry name" value="SNF2_N"/>
</dbReference>
<evidence type="ECO:0000256" key="1">
    <source>
        <dbReference type="ARBA" id="ARBA00022801"/>
    </source>
</evidence>
<keyword evidence="5" id="KW-1185">Reference proteome</keyword>
<dbReference type="InterPro" id="IPR001650">
    <property type="entry name" value="Helicase_C-like"/>
</dbReference>
<dbReference type="Pfam" id="PF12419">
    <property type="entry name" value="DUF3670"/>
    <property type="match status" value="1"/>
</dbReference>
<dbReference type="InterPro" id="IPR049730">
    <property type="entry name" value="SNF2/RAD54-like_C"/>
</dbReference>
<dbReference type="InterPro" id="IPR014001">
    <property type="entry name" value="Helicase_ATP-bd"/>
</dbReference>
<gene>
    <name evidence="4" type="ORF">HMPREF1015_02504</name>
</gene>
<accession>G9QJ56</accession>
<proteinExistence type="predicted"/>
<dbReference type="GO" id="GO:0005524">
    <property type="term" value="F:ATP binding"/>
    <property type="evidence" value="ECO:0007669"/>
    <property type="project" value="InterPro"/>
</dbReference>
<evidence type="ECO:0000259" key="2">
    <source>
        <dbReference type="PROSITE" id="PS51192"/>
    </source>
</evidence>
<dbReference type="FunFam" id="3.40.50.10810:FF:000057">
    <property type="entry name" value="Snf2/Rad54 family helicase"/>
    <property type="match status" value="1"/>
</dbReference>
<dbReference type="PROSITE" id="PS51192">
    <property type="entry name" value="HELICASE_ATP_BIND_1"/>
    <property type="match status" value="1"/>
</dbReference>
<feature type="domain" description="Helicase ATP-binding" evidence="2">
    <location>
        <begin position="477"/>
        <end position="640"/>
    </location>
</feature>
<dbReference type="PANTHER" id="PTHR10799">
    <property type="entry name" value="SNF2/RAD54 HELICASE FAMILY"/>
    <property type="match status" value="1"/>
</dbReference>
<dbReference type="SMART" id="SM00487">
    <property type="entry name" value="DEXDc"/>
    <property type="match status" value="1"/>
</dbReference>
<dbReference type="EMBL" id="ACWF01000053">
    <property type="protein sequence ID" value="EHL78788.1"/>
    <property type="molecule type" value="Genomic_DNA"/>
</dbReference>
<dbReference type="Proteomes" id="UP000011747">
    <property type="component" value="Unassembled WGS sequence"/>
</dbReference>
<evidence type="ECO:0000313" key="4">
    <source>
        <dbReference type="EMBL" id="EHL78788.1"/>
    </source>
</evidence>
<dbReference type="FunFam" id="3.40.50.300:FF:000533">
    <property type="entry name" value="Helicase, Snf2 family"/>
    <property type="match status" value="1"/>
</dbReference>
<dbReference type="InterPro" id="IPR022138">
    <property type="entry name" value="DUF3670"/>
</dbReference>
<dbReference type="CDD" id="cd18012">
    <property type="entry name" value="DEXQc_arch_SWI2_SNF2"/>
    <property type="match status" value="1"/>
</dbReference>
<dbReference type="PROSITE" id="PS51194">
    <property type="entry name" value="HELICASE_CTER"/>
    <property type="match status" value="1"/>
</dbReference>
<evidence type="ECO:0000313" key="5">
    <source>
        <dbReference type="Proteomes" id="UP000011747"/>
    </source>
</evidence>
<dbReference type="InterPro" id="IPR038718">
    <property type="entry name" value="SNF2-like_sf"/>
</dbReference>
<dbReference type="Gene3D" id="3.40.50.10810">
    <property type="entry name" value="Tandem AAA-ATPase domain"/>
    <property type="match status" value="1"/>
</dbReference>
<comment type="caution">
    <text evidence="4">The sequence shown here is derived from an EMBL/GenBank/DDBJ whole genome shotgun (WGS) entry which is preliminary data.</text>
</comment>
<organism evidence="4 5">
    <name type="scientific">Bacillus smithii 7_3_47FAA</name>
    <dbReference type="NCBI Taxonomy" id="665952"/>
    <lineage>
        <taxon>Bacteria</taxon>
        <taxon>Bacillati</taxon>
        <taxon>Bacillota</taxon>
        <taxon>Bacilli</taxon>
        <taxon>Bacillales</taxon>
        <taxon>Bacillaceae</taxon>
        <taxon>Bacillus</taxon>
    </lineage>
</organism>
<dbReference type="SMART" id="SM00490">
    <property type="entry name" value="HELICc"/>
    <property type="match status" value="1"/>
</dbReference>